<protein>
    <submittedName>
        <fullName evidence="9">MFS transporter</fullName>
    </submittedName>
</protein>
<evidence type="ECO:0000313" key="9">
    <source>
        <dbReference type="EMBL" id="QCI99672.1"/>
    </source>
</evidence>
<evidence type="ECO:0000256" key="5">
    <source>
        <dbReference type="ARBA" id="ARBA00022989"/>
    </source>
</evidence>
<evidence type="ECO:0000256" key="4">
    <source>
        <dbReference type="ARBA" id="ARBA00022692"/>
    </source>
</evidence>
<organism evidence="9 11">
    <name type="scientific">Agrobacterium larrymoorei</name>
    <dbReference type="NCBI Taxonomy" id="160699"/>
    <lineage>
        <taxon>Bacteria</taxon>
        <taxon>Pseudomonadati</taxon>
        <taxon>Pseudomonadota</taxon>
        <taxon>Alphaproteobacteria</taxon>
        <taxon>Hyphomicrobiales</taxon>
        <taxon>Rhizobiaceae</taxon>
        <taxon>Rhizobium/Agrobacterium group</taxon>
        <taxon>Agrobacterium</taxon>
    </lineage>
</organism>
<feature type="transmembrane region" description="Helical" evidence="7">
    <location>
        <begin position="176"/>
        <end position="197"/>
    </location>
</feature>
<evidence type="ECO:0000259" key="8">
    <source>
        <dbReference type="PROSITE" id="PS50850"/>
    </source>
</evidence>
<feature type="transmembrane region" description="Helical" evidence="7">
    <location>
        <begin position="254"/>
        <end position="276"/>
    </location>
</feature>
<comment type="subcellular location">
    <subcellularLocation>
        <location evidence="1">Membrane</location>
        <topology evidence="1">Multi-pass membrane protein</topology>
    </subcellularLocation>
</comment>
<evidence type="ECO:0000313" key="11">
    <source>
        <dbReference type="Proteomes" id="UP000298545"/>
    </source>
</evidence>
<gene>
    <name evidence="9" type="ORF">CFBP5473_16995</name>
    <name evidence="10" type="ORF">J5285_21350</name>
</gene>
<dbReference type="InterPro" id="IPR004752">
    <property type="entry name" value="AmpG_permease/AT-1"/>
</dbReference>
<keyword evidence="5 7" id="KW-1133">Transmembrane helix</keyword>
<evidence type="ECO:0000313" key="12">
    <source>
        <dbReference type="Proteomes" id="UP000826513"/>
    </source>
</evidence>
<sequence>MLDRQSSSERPSPVSVFLAVGGLYVGQSVIGGLTFLGLPAVLRTAGLPLDQIGLLYLVVLPWALKFIWSPYVERYRLPPIGKSRTRHIIAIGITICALGLLVLAHTGPSPVSTAIAVLFIIAVITATVDIACDGFAVETLAEKHHGWANAAQVGGSYLGSAIGAGLFLVLVDHYGWKSATIAMAALIILLALPFIFGPASKTRAESREQRPSILHALKRPEVRRGLMIAAVYVAAQKWGLAMLGPFLIDYEFDLATIGALNGVGSMIVGFGGALLGGFLVRNFGSSRVLILSIIVQTLLLCAFAAFSLYRGTEHWIVMTVAIVSSSGVMSIGFVALYACFMGWSDPRQAGVDFTLFQCMDGIVSMAGGLGAGAIAERFGYVAAFTIAAIVSLIAAPLILVLLRQPQNP</sequence>
<feature type="transmembrane region" description="Helical" evidence="7">
    <location>
        <begin position="113"/>
        <end position="137"/>
    </location>
</feature>
<feature type="transmembrane region" description="Helical" evidence="7">
    <location>
        <begin position="49"/>
        <end position="68"/>
    </location>
</feature>
<dbReference type="Proteomes" id="UP000298545">
    <property type="component" value="Chromosome linear"/>
</dbReference>
<feature type="transmembrane region" description="Helical" evidence="7">
    <location>
        <begin position="12"/>
        <end position="37"/>
    </location>
</feature>
<dbReference type="SUPFAM" id="SSF103473">
    <property type="entry name" value="MFS general substrate transporter"/>
    <property type="match status" value="1"/>
</dbReference>
<name>A0A4D7DZY0_9HYPH</name>
<proteinExistence type="inferred from homology"/>
<feature type="domain" description="Major facilitator superfamily (MFS) profile" evidence="8">
    <location>
        <begin position="14"/>
        <end position="406"/>
    </location>
</feature>
<feature type="transmembrane region" description="Helical" evidence="7">
    <location>
        <begin position="288"/>
        <end position="309"/>
    </location>
</feature>
<reference evidence="10 12" key="2">
    <citation type="submission" date="2021-03" db="EMBL/GenBank/DDBJ databases">
        <title>Rapid diversification of plasmids in a genus of pathogenic and nitrogen fixing bacteria.</title>
        <authorList>
            <person name="Weisberg A.J."/>
            <person name="Miller M."/>
            <person name="Ream W."/>
            <person name="Grunwald N.J."/>
            <person name="Chang J.H."/>
        </authorList>
    </citation>
    <scope>NUCLEOTIDE SEQUENCE [LARGE SCALE GENOMIC DNA]</scope>
    <source>
        <strain evidence="10 12">AF3.44</strain>
    </source>
</reference>
<dbReference type="EMBL" id="CP039692">
    <property type="protein sequence ID" value="QCI99672.1"/>
    <property type="molecule type" value="Genomic_DNA"/>
</dbReference>
<dbReference type="InterPro" id="IPR020846">
    <property type="entry name" value="MFS_dom"/>
</dbReference>
<dbReference type="PANTHER" id="PTHR12778">
    <property type="entry name" value="SOLUTE CARRIER FAMILY 33 ACETYL-COA TRANSPORTER -RELATED"/>
    <property type="match status" value="1"/>
</dbReference>
<reference evidence="9 11" key="1">
    <citation type="submission" date="2019-04" db="EMBL/GenBank/DDBJ databases">
        <title>Complete genome sequence of Agrobacterium larrymoorei CFBP5473.</title>
        <authorList>
            <person name="Haryono M."/>
            <person name="Chou L."/>
            <person name="Lin Y.-C."/>
            <person name="Lai E.-M."/>
            <person name="Kuo C.-H."/>
        </authorList>
    </citation>
    <scope>NUCLEOTIDE SEQUENCE [LARGE SCALE GENOMIC DNA]</scope>
    <source>
        <strain evidence="9 11">CFBP5473</strain>
    </source>
</reference>
<evidence type="ECO:0000256" key="7">
    <source>
        <dbReference type="SAM" id="Phobius"/>
    </source>
</evidence>
<dbReference type="PROSITE" id="PS50850">
    <property type="entry name" value="MFS"/>
    <property type="match status" value="1"/>
</dbReference>
<dbReference type="AlphaFoldDB" id="A0A4D7DZY0"/>
<evidence type="ECO:0000256" key="2">
    <source>
        <dbReference type="ARBA" id="ARBA00008335"/>
    </source>
</evidence>
<dbReference type="CDD" id="cd17485">
    <property type="entry name" value="MFS_MFSD3"/>
    <property type="match status" value="1"/>
</dbReference>
<dbReference type="KEGG" id="alf:CFBP5473_16995"/>
<feature type="transmembrane region" description="Helical" evidence="7">
    <location>
        <begin position="380"/>
        <end position="402"/>
    </location>
</feature>
<dbReference type="RefSeq" id="WP_027675073.1">
    <property type="nucleotide sequence ID" value="NZ_CP039692.1"/>
</dbReference>
<feature type="transmembrane region" description="Helical" evidence="7">
    <location>
        <begin position="315"/>
        <end position="341"/>
    </location>
</feature>
<dbReference type="Pfam" id="PF07690">
    <property type="entry name" value="MFS_1"/>
    <property type="match status" value="1"/>
</dbReference>
<dbReference type="Proteomes" id="UP000826513">
    <property type="component" value="Chromosome 2"/>
</dbReference>
<dbReference type="EMBL" id="CP072168">
    <property type="protein sequence ID" value="QYA09898.1"/>
    <property type="molecule type" value="Genomic_DNA"/>
</dbReference>
<evidence type="ECO:0000313" key="10">
    <source>
        <dbReference type="EMBL" id="QYA09898.1"/>
    </source>
</evidence>
<keyword evidence="4 7" id="KW-0812">Transmembrane</keyword>
<keyword evidence="12" id="KW-1185">Reference proteome</keyword>
<accession>A0A4D7DZY0</accession>
<dbReference type="GO" id="GO:0016020">
    <property type="term" value="C:membrane"/>
    <property type="evidence" value="ECO:0007669"/>
    <property type="project" value="UniProtKB-SubCell"/>
</dbReference>
<dbReference type="Gene3D" id="1.20.1250.20">
    <property type="entry name" value="MFS general substrate transporter like domains"/>
    <property type="match status" value="1"/>
</dbReference>
<evidence type="ECO:0000256" key="3">
    <source>
        <dbReference type="ARBA" id="ARBA00022448"/>
    </source>
</evidence>
<comment type="similarity">
    <text evidence="2">Belongs to the major facilitator superfamily.</text>
</comment>
<dbReference type="PANTHER" id="PTHR12778:SF10">
    <property type="entry name" value="MAJOR FACILITATOR SUPERFAMILY DOMAIN-CONTAINING PROTEIN 3"/>
    <property type="match status" value="1"/>
</dbReference>
<dbReference type="InterPro" id="IPR036259">
    <property type="entry name" value="MFS_trans_sf"/>
</dbReference>
<dbReference type="GO" id="GO:0022857">
    <property type="term" value="F:transmembrane transporter activity"/>
    <property type="evidence" value="ECO:0007669"/>
    <property type="project" value="InterPro"/>
</dbReference>
<dbReference type="OrthoDB" id="9787815at2"/>
<feature type="transmembrane region" description="Helical" evidence="7">
    <location>
        <begin position="88"/>
        <end position="107"/>
    </location>
</feature>
<feature type="transmembrane region" description="Helical" evidence="7">
    <location>
        <begin position="353"/>
        <end position="374"/>
    </location>
</feature>
<keyword evidence="6 7" id="KW-0472">Membrane</keyword>
<dbReference type="STRING" id="1367849.GCA_000518585_02306"/>
<evidence type="ECO:0000256" key="1">
    <source>
        <dbReference type="ARBA" id="ARBA00004141"/>
    </source>
</evidence>
<evidence type="ECO:0000256" key="6">
    <source>
        <dbReference type="ARBA" id="ARBA00023136"/>
    </source>
</evidence>
<keyword evidence="3" id="KW-0813">Transport</keyword>
<feature type="transmembrane region" description="Helical" evidence="7">
    <location>
        <begin position="226"/>
        <end position="248"/>
    </location>
</feature>
<feature type="transmembrane region" description="Helical" evidence="7">
    <location>
        <begin position="149"/>
        <end position="170"/>
    </location>
</feature>
<dbReference type="InterPro" id="IPR011701">
    <property type="entry name" value="MFS"/>
</dbReference>